<protein>
    <recommendedName>
        <fullName evidence="2">NERD domain-containing protein</fullName>
    </recommendedName>
</protein>
<gene>
    <name evidence="3" type="ORF">A4H96_02230</name>
</gene>
<feature type="compositionally biased region" description="Low complexity" evidence="1">
    <location>
        <begin position="257"/>
        <end position="267"/>
    </location>
</feature>
<keyword evidence="4" id="KW-1185">Reference proteome</keyword>
<comment type="caution">
    <text evidence="3">The sequence shown here is derived from an EMBL/GenBank/DDBJ whole genome shotgun (WGS) entry which is preliminary data.</text>
</comment>
<feature type="region of interest" description="Disordered" evidence="1">
    <location>
        <begin position="248"/>
        <end position="267"/>
    </location>
</feature>
<evidence type="ECO:0000313" key="4">
    <source>
        <dbReference type="Proteomes" id="UP000078302"/>
    </source>
</evidence>
<name>A0A179BMP3_ACIFR</name>
<sequence>MILKKRDIAWRKLAAMELELLKDCQLTDQHRKKVDQAAYQLKAGNQAEESIAYDLNLRNRETNNWILVHDLRLVDGDDVAQIDHLLIVRTLDFFVLETKNFSGGVSIASNGEFEAIRLDGTTYPIQSPIAQNDRHIVLLRRLIRKYQLLPSRLGFTKARYHNYVLISARGRILKSADAHFSQVVKSDLFFQEVEQFKANLDVAESLKRLPNIVSQDTLRQIGEAIVSWHVPPERPDYRKHWGITKAELTPRQETAGTDDQNSTINSSSSNTDYFCFACRHSITRAEAKFCFDRSKRFGGKAYCRDHQASIPRRSQRSERY</sequence>
<dbReference type="EMBL" id="LVXZ01000020">
    <property type="protein sequence ID" value="OAP93017.1"/>
    <property type="molecule type" value="Genomic_DNA"/>
</dbReference>
<dbReference type="AlphaFoldDB" id="A0A179BMP3"/>
<reference evidence="3 4" key="1">
    <citation type="submission" date="2016-04" db="EMBL/GenBank/DDBJ databases">
        <title>Acidithiobacillus ferrooxidans genome sequencing and assembly.</title>
        <authorList>
            <person name="Zhou Z."/>
        </authorList>
    </citation>
    <scope>NUCLEOTIDE SEQUENCE [LARGE SCALE GENOMIC DNA]</scope>
    <source>
        <strain evidence="3 4">BY0502</strain>
    </source>
</reference>
<evidence type="ECO:0000259" key="2">
    <source>
        <dbReference type="PROSITE" id="PS50965"/>
    </source>
</evidence>
<dbReference type="Pfam" id="PF08378">
    <property type="entry name" value="NERD"/>
    <property type="match status" value="1"/>
</dbReference>
<dbReference type="RefSeq" id="WP_064218083.1">
    <property type="nucleotide sequence ID" value="NZ_CP191259.1"/>
</dbReference>
<dbReference type="InterPro" id="IPR011528">
    <property type="entry name" value="NERD"/>
</dbReference>
<dbReference type="PROSITE" id="PS50965">
    <property type="entry name" value="NERD"/>
    <property type="match status" value="1"/>
</dbReference>
<feature type="domain" description="NERD" evidence="2">
    <location>
        <begin position="43"/>
        <end position="162"/>
    </location>
</feature>
<accession>A0A179BMP3</accession>
<evidence type="ECO:0000256" key="1">
    <source>
        <dbReference type="SAM" id="MobiDB-lite"/>
    </source>
</evidence>
<evidence type="ECO:0000313" key="3">
    <source>
        <dbReference type="EMBL" id="OAP93017.1"/>
    </source>
</evidence>
<dbReference type="OrthoDB" id="5500241at2"/>
<dbReference type="Proteomes" id="UP000078302">
    <property type="component" value="Unassembled WGS sequence"/>
</dbReference>
<proteinExistence type="predicted"/>
<organism evidence="3 4">
    <name type="scientific">Acidithiobacillus ferrooxidans</name>
    <name type="common">Thiobacillus ferrooxidans</name>
    <dbReference type="NCBI Taxonomy" id="920"/>
    <lineage>
        <taxon>Bacteria</taxon>
        <taxon>Pseudomonadati</taxon>
        <taxon>Pseudomonadota</taxon>
        <taxon>Acidithiobacillia</taxon>
        <taxon>Acidithiobacillales</taxon>
        <taxon>Acidithiobacillaceae</taxon>
        <taxon>Acidithiobacillus</taxon>
    </lineage>
</organism>